<sequence length="134" mass="14363">MGGVLGKKMPLLLWNTMVCFCDIVESRTANQCTTDETGCHKHSFCCLSSSLFCNFEVEADNPMSVARKFPSVGVLMEVIVFEEGSRCSSSSSSSSSLSSSLFSVGSVKICSGANHDPPLFVAVLYVVDRNETAS</sequence>
<dbReference type="EMBL" id="JAVLET010000003">
    <property type="protein sequence ID" value="KAL0471384.1"/>
    <property type="molecule type" value="Genomic_DNA"/>
</dbReference>
<evidence type="ECO:0008006" key="4">
    <source>
        <dbReference type="Google" id="ProtNLM"/>
    </source>
</evidence>
<dbReference type="Proteomes" id="UP001451303">
    <property type="component" value="Unassembled WGS sequence"/>
</dbReference>
<feature type="chain" id="PRO_5045201654" description="Secreted protein" evidence="1">
    <location>
        <begin position="27"/>
        <end position="134"/>
    </location>
</feature>
<organism evidence="2 3">
    <name type="scientific">Neurospora intermedia</name>
    <dbReference type="NCBI Taxonomy" id="5142"/>
    <lineage>
        <taxon>Eukaryota</taxon>
        <taxon>Fungi</taxon>
        <taxon>Dikarya</taxon>
        <taxon>Ascomycota</taxon>
        <taxon>Pezizomycotina</taxon>
        <taxon>Sordariomycetes</taxon>
        <taxon>Sordariomycetidae</taxon>
        <taxon>Sordariales</taxon>
        <taxon>Sordariaceae</taxon>
        <taxon>Neurospora</taxon>
    </lineage>
</organism>
<name>A0ABR3DFE1_NEUIN</name>
<evidence type="ECO:0000256" key="1">
    <source>
        <dbReference type="SAM" id="SignalP"/>
    </source>
</evidence>
<keyword evidence="3" id="KW-1185">Reference proteome</keyword>
<evidence type="ECO:0000313" key="2">
    <source>
        <dbReference type="EMBL" id="KAL0471384.1"/>
    </source>
</evidence>
<comment type="caution">
    <text evidence="2">The sequence shown here is derived from an EMBL/GenBank/DDBJ whole genome shotgun (WGS) entry which is preliminary data.</text>
</comment>
<evidence type="ECO:0000313" key="3">
    <source>
        <dbReference type="Proteomes" id="UP001451303"/>
    </source>
</evidence>
<accession>A0ABR3DFE1</accession>
<protein>
    <recommendedName>
        <fullName evidence="4">Secreted protein</fullName>
    </recommendedName>
</protein>
<proteinExistence type="predicted"/>
<reference evidence="2 3" key="1">
    <citation type="submission" date="2023-09" db="EMBL/GenBank/DDBJ databases">
        <title>Multi-omics analysis of a traditional fermented food reveals byproduct-associated fungal strains for waste-to-food upcycling.</title>
        <authorList>
            <consortium name="Lawrence Berkeley National Laboratory"/>
            <person name="Rekdal V.M."/>
            <person name="Villalobos-Escobedo J.M."/>
            <person name="Rodriguez-Valeron N."/>
            <person name="Garcia M.O."/>
            <person name="Vasquez D.P."/>
            <person name="Damayanti I."/>
            <person name="Sorensen P.M."/>
            <person name="Baidoo E.E."/>
            <person name="De Carvalho A.C."/>
            <person name="Riley R."/>
            <person name="Lipzen A."/>
            <person name="He G."/>
            <person name="Yan M."/>
            <person name="Haridas S."/>
            <person name="Daum C."/>
            <person name="Yoshinaga Y."/>
            <person name="Ng V."/>
            <person name="Grigoriev I.V."/>
            <person name="Munk R."/>
            <person name="Nuraida L."/>
            <person name="Wijaya C.H."/>
            <person name="Morales P.-C."/>
            <person name="Keasling J.D."/>
        </authorList>
    </citation>
    <scope>NUCLEOTIDE SEQUENCE [LARGE SCALE GENOMIC DNA]</scope>
    <source>
        <strain evidence="2 3">FGSC 2613</strain>
    </source>
</reference>
<feature type="signal peptide" evidence="1">
    <location>
        <begin position="1"/>
        <end position="26"/>
    </location>
</feature>
<gene>
    <name evidence="2" type="ORF">QR685DRAFT_202003</name>
</gene>
<keyword evidence="1" id="KW-0732">Signal</keyword>